<proteinExistence type="inferred from homology"/>
<name>A0A6A5QS57_AMPQU</name>
<evidence type="ECO:0000313" key="6">
    <source>
        <dbReference type="EMBL" id="KAF1918263.1"/>
    </source>
</evidence>
<dbReference type="PANTHER" id="PTHR42879:SF2">
    <property type="entry name" value="3-OXOACYL-[ACYL-CARRIER-PROTEIN] REDUCTASE FABG"/>
    <property type="match status" value="1"/>
</dbReference>
<comment type="catalytic activity">
    <reaction evidence="4">
        <text>a (3R)-hydroxyacyl-[ACP] + NADP(+) = a 3-oxoacyl-[ACP] + NADPH + H(+)</text>
        <dbReference type="Rhea" id="RHEA:17397"/>
        <dbReference type="Rhea" id="RHEA-COMP:9916"/>
        <dbReference type="Rhea" id="RHEA-COMP:9945"/>
        <dbReference type="ChEBI" id="CHEBI:15378"/>
        <dbReference type="ChEBI" id="CHEBI:57783"/>
        <dbReference type="ChEBI" id="CHEBI:58349"/>
        <dbReference type="ChEBI" id="CHEBI:78776"/>
        <dbReference type="ChEBI" id="CHEBI:78827"/>
        <dbReference type="EC" id="1.1.1.100"/>
    </reaction>
</comment>
<protein>
    <recommendedName>
        <fullName evidence="2">3-oxoacyl-[acyl-carrier-protein] reductase</fullName>
        <ecNumber evidence="2">1.1.1.100</ecNumber>
    </recommendedName>
</protein>
<dbReference type="PANTHER" id="PTHR42879">
    <property type="entry name" value="3-OXOACYL-(ACYL-CARRIER-PROTEIN) REDUCTASE"/>
    <property type="match status" value="1"/>
</dbReference>
<keyword evidence="7" id="KW-1185">Reference proteome</keyword>
<dbReference type="Pfam" id="PF00106">
    <property type="entry name" value="adh_short"/>
    <property type="match status" value="1"/>
</dbReference>
<dbReference type="InterPro" id="IPR002347">
    <property type="entry name" value="SDR_fam"/>
</dbReference>
<evidence type="ECO:0000256" key="5">
    <source>
        <dbReference type="RuleBase" id="RU000363"/>
    </source>
</evidence>
<comment type="similarity">
    <text evidence="1 5">Belongs to the short-chain dehydrogenases/reductases (SDR) family.</text>
</comment>
<evidence type="ECO:0000256" key="2">
    <source>
        <dbReference type="ARBA" id="ARBA00012948"/>
    </source>
</evidence>
<dbReference type="EMBL" id="ML979134">
    <property type="protein sequence ID" value="KAF1918263.1"/>
    <property type="molecule type" value="Genomic_DNA"/>
</dbReference>
<dbReference type="AlphaFoldDB" id="A0A6A5QS57"/>
<dbReference type="PRINTS" id="PR00080">
    <property type="entry name" value="SDRFAMILY"/>
</dbReference>
<dbReference type="InterPro" id="IPR050259">
    <property type="entry name" value="SDR"/>
</dbReference>
<keyword evidence="3" id="KW-0521">NADP</keyword>
<dbReference type="FunFam" id="3.40.50.720:FF:000084">
    <property type="entry name" value="Short-chain dehydrogenase reductase"/>
    <property type="match status" value="1"/>
</dbReference>
<evidence type="ECO:0000256" key="1">
    <source>
        <dbReference type="ARBA" id="ARBA00006484"/>
    </source>
</evidence>
<evidence type="ECO:0000256" key="4">
    <source>
        <dbReference type="ARBA" id="ARBA00048508"/>
    </source>
</evidence>
<dbReference type="PRINTS" id="PR00081">
    <property type="entry name" value="GDHRDH"/>
</dbReference>
<dbReference type="InterPro" id="IPR036291">
    <property type="entry name" value="NAD(P)-bd_dom_sf"/>
</dbReference>
<dbReference type="Proteomes" id="UP000800096">
    <property type="component" value="Unassembled WGS sequence"/>
</dbReference>
<dbReference type="SUPFAM" id="SSF51735">
    <property type="entry name" value="NAD(P)-binding Rossmann-fold domains"/>
    <property type="match status" value="1"/>
</dbReference>
<accession>A0A6A5QS57</accession>
<sequence length="264" mass="27762">MSKSSVSGVQNKVVIVTGCSSGIGLATARLFLDRQALVFGIDVGAIPQKLADEHNTFTFHRANLTNSGAVDEAVSQCHQQYGRVDVLVNCAGVSDGWSSADSIHEDEWERVMAINLTVPIRLMKAVLPFMKDQKGGAIVNVASKAGVSGAAAGIAYTASKHGLVGATKNVAWRFHQDGIRCNGVLPGGVATDIASSVQMDHFDPAGFNAFFPIVQMHVSKDSEGTPVPVIGVDDVARGIAFLASDESKMINGALIPIDNAWSTI</sequence>
<reference evidence="6" key="1">
    <citation type="journal article" date="2020" name="Stud. Mycol.">
        <title>101 Dothideomycetes genomes: a test case for predicting lifestyles and emergence of pathogens.</title>
        <authorList>
            <person name="Haridas S."/>
            <person name="Albert R."/>
            <person name="Binder M."/>
            <person name="Bloem J."/>
            <person name="Labutti K."/>
            <person name="Salamov A."/>
            <person name="Andreopoulos B."/>
            <person name="Baker S."/>
            <person name="Barry K."/>
            <person name="Bills G."/>
            <person name="Bluhm B."/>
            <person name="Cannon C."/>
            <person name="Castanera R."/>
            <person name="Culley D."/>
            <person name="Daum C."/>
            <person name="Ezra D."/>
            <person name="Gonzalez J."/>
            <person name="Henrissat B."/>
            <person name="Kuo A."/>
            <person name="Liang C."/>
            <person name="Lipzen A."/>
            <person name="Lutzoni F."/>
            <person name="Magnuson J."/>
            <person name="Mondo S."/>
            <person name="Nolan M."/>
            <person name="Ohm R."/>
            <person name="Pangilinan J."/>
            <person name="Park H.-J."/>
            <person name="Ramirez L."/>
            <person name="Alfaro M."/>
            <person name="Sun H."/>
            <person name="Tritt A."/>
            <person name="Yoshinaga Y."/>
            <person name="Zwiers L.-H."/>
            <person name="Turgeon B."/>
            <person name="Goodwin S."/>
            <person name="Spatafora J."/>
            <person name="Crous P."/>
            <person name="Grigoriev I."/>
        </authorList>
    </citation>
    <scope>NUCLEOTIDE SEQUENCE</scope>
    <source>
        <strain evidence="6">HMLAC05119</strain>
    </source>
</reference>
<evidence type="ECO:0000313" key="7">
    <source>
        <dbReference type="Proteomes" id="UP000800096"/>
    </source>
</evidence>
<evidence type="ECO:0000256" key="3">
    <source>
        <dbReference type="ARBA" id="ARBA00022857"/>
    </source>
</evidence>
<dbReference type="EC" id="1.1.1.100" evidence="2"/>
<dbReference type="CDD" id="cd05233">
    <property type="entry name" value="SDR_c"/>
    <property type="match status" value="1"/>
</dbReference>
<dbReference type="OrthoDB" id="1669814at2759"/>
<dbReference type="Gene3D" id="3.40.50.720">
    <property type="entry name" value="NAD(P)-binding Rossmann-like Domain"/>
    <property type="match status" value="1"/>
</dbReference>
<dbReference type="GO" id="GO:0004316">
    <property type="term" value="F:3-oxoacyl-[acyl-carrier-protein] reductase (NADPH) activity"/>
    <property type="evidence" value="ECO:0007669"/>
    <property type="project" value="UniProtKB-EC"/>
</dbReference>
<gene>
    <name evidence="6" type="ORF">BDU57DRAFT_193287</name>
</gene>
<organism evidence="6 7">
    <name type="scientific">Ampelomyces quisqualis</name>
    <name type="common">Powdery mildew agent</name>
    <dbReference type="NCBI Taxonomy" id="50730"/>
    <lineage>
        <taxon>Eukaryota</taxon>
        <taxon>Fungi</taxon>
        <taxon>Dikarya</taxon>
        <taxon>Ascomycota</taxon>
        <taxon>Pezizomycotina</taxon>
        <taxon>Dothideomycetes</taxon>
        <taxon>Pleosporomycetidae</taxon>
        <taxon>Pleosporales</taxon>
        <taxon>Pleosporineae</taxon>
        <taxon>Phaeosphaeriaceae</taxon>
        <taxon>Ampelomyces</taxon>
    </lineage>
</organism>